<reference evidence="13 14" key="1">
    <citation type="submission" date="2019-10" db="EMBL/GenBank/DDBJ databases">
        <title>Genome diversity of Sutterella seckii.</title>
        <authorList>
            <person name="Chaplin A.V."/>
            <person name="Sokolova S.R."/>
            <person name="Mosin K.A."/>
            <person name="Ivanova E.L."/>
            <person name="Kochetkova T.O."/>
            <person name="Goltsov A.Y."/>
            <person name="Trofimov D.Y."/>
            <person name="Efimov B.A."/>
        </authorList>
    </citation>
    <scope>NUCLEOTIDE SEQUENCE [LARGE SCALE GENOMIC DNA]</scope>
    <source>
        <strain evidence="13 14">ASD393</strain>
    </source>
</reference>
<evidence type="ECO:0000256" key="6">
    <source>
        <dbReference type="ARBA" id="ARBA00051506"/>
    </source>
</evidence>
<keyword evidence="4" id="KW-0479">Metal-binding</keyword>
<dbReference type="SFLD" id="SFLDS00005">
    <property type="entry name" value="Isoprenoid_Synthase_Type_I"/>
    <property type="match status" value="1"/>
</dbReference>
<dbReference type="Pfam" id="PF00348">
    <property type="entry name" value="polyprenyl_synt"/>
    <property type="match status" value="1"/>
</dbReference>
<dbReference type="EC" id="2.5.1.90" evidence="8"/>
<dbReference type="CDD" id="cd00685">
    <property type="entry name" value="Trans_IPPS_HT"/>
    <property type="match status" value="1"/>
</dbReference>
<dbReference type="PROSITE" id="PS00723">
    <property type="entry name" value="POLYPRENYL_SYNTHASE_1"/>
    <property type="match status" value="1"/>
</dbReference>
<evidence type="ECO:0000256" key="9">
    <source>
        <dbReference type="ARBA" id="ARBA00072473"/>
    </source>
</evidence>
<evidence type="ECO:0000256" key="2">
    <source>
        <dbReference type="ARBA" id="ARBA00006706"/>
    </source>
</evidence>
<organism evidence="13 14">
    <name type="scientific">Sutterella seckii</name>
    <dbReference type="NCBI Taxonomy" id="1944635"/>
    <lineage>
        <taxon>Bacteria</taxon>
        <taxon>Pseudomonadati</taxon>
        <taxon>Pseudomonadota</taxon>
        <taxon>Betaproteobacteria</taxon>
        <taxon>Burkholderiales</taxon>
        <taxon>Sutterellaceae</taxon>
        <taxon>Sutterella</taxon>
    </lineage>
</organism>
<protein>
    <recommendedName>
        <fullName evidence="9">Octaprenyl diphosphate synthase</fullName>
        <ecNumber evidence="8">2.5.1.90</ecNumber>
    </recommendedName>
    <alternativeName>
        <fullName evidence="11">All-trans-octaprenyl-diphosphate synthase</fullName>
    </alternativeName>
    <alternativeName>
        <fullName evidence="10">Octaprenyl pyrophosphate synthase</fullName>
    </alternativeName>
</protein>
<evidence type="ECO:0000313" key="14">
    <source>
        <dbReference type="Proteomes" id="UP000430564"/>
    </source>
</evidence>
<comment type="function">
    <text evidence="7">Supplies octaprenyl diphosphate, the precursor for the side chain of the isoprenoid quinones ubiquinone and menaquinone.</text>
</comment>
<dbReference type="PANTHER" id="PTHR12001">
    <property type="entry name" value="GERANYLGERANYL PYROPHOSPHATE SYNTHASE"/>
    <property type="match status" value="1"/>
</dbReference>
<dbReference type="SUPFAM" id="SSF48576">
    <property type="entry name" value="Terpenoid synthases"/>
    <property type="match status" value="1"/>
</dbReference>
<name>A0A6I1EVF3_9BURK</name>
<dbReference type="EMBL" id="WEHX01000104">
    <property type="protein sequence ID" value="KAB7654353.1"/>
    <property type="molecule type" value="Genomic_DNA"/>
</dbReference>
<evidence type="ECO:0000256" key="3">
    <source>
        <dbReference type="ARBA" id="ARBA00022679"/>
    </source>
</evidence>
<comment type="catalytic activity">
    <reaction evidence="6">
        <text>5 isopentenyl diphosphate + (2E,6E)-farnesyl diphosphate = all-trans-octaprenyl diphosphate + 5 diphosphate</text>
        <dbReference type="Rhea" id="RHEA:27798"/>
        <dbReference type="ChEBI" id="CHEBI:33019"/>
        <dbReference type="ChEBI" id="CHEBI:57711"/>
        <dbReference type="ChEBI" id="CHEBI:128769"/>
        <dbReference type="ChEBI" id="CHEBI:175763"/>
        <dbReference type="EC" id="2.5.1.90"/>
    </reaction>
</comment>
<evidence type="ECO:0000256" key="12">
    <source>
        <dbReference type="RuleBase" id="RU004466"/>
    </source>
</evidence>
<dbReference type="GO" id="GO:0106350">
    <property type="term" value="F:all-trans-octaprenyl-diphosphate synthase activity"/>
    <property type="evidence" value="ECO:0007669"/>
    <property type="project" value="UniProtKB-EC"/>
</dbReference>
<gene>
    <name evidence="13" type="ORF">GBM95_10350</name>
</gene>
<evidence type="ECO:0000256" key="4">
    <source>
        <dbReference type="ARBA" id="ARBA00022723"/>
    </source>
</evidence>
<comment type="caution">
    <text evidence="13">The sequence shown here is derived from an EMBL/GenBank/DDBJ whole genome shotgun (WGS) entry which is preliminary data.</text>
</comment>
<dbReference type="InterPro" id="IPR033749">
    <property type="entry name" value="Polyprenyl_synt_CS"/>
</dbReference>
<proteinExistence type="inferred from homology"/>
<dbReference type="GO" id="GO:0046872">
    <property type="term" value="F:metal ion binding"/>
    <property type="evidence" value="ECO:0007669"/>
    <property type="project" value="UniProtKB-KW"/>
</dbReference>
<evidence type="ECO:0000256" key="7">
    <source>
        <dbReference type="ARBA" id="ARBA00055029"/>
    </source>
</evidence>
<dbReference type="InterPro" id="IPR000092">
    <property type="entry name" value="Polyprenyl_synt"/>
</dbReference>
<dbReference type="PANTHER" id="PTHR12001:SF69">
    <property type="entry name" value="ALL TRANS-POLYPRENYL-DIPHOSPHATE SYNTHASE PDSS1"/>
    <property type="match status" value="1"/>
</dbReference>
<evidence type="ECO:0000256" key="1">
    <source>
        <dbReference type="ARBA" id="ARBA00001946"/>
    </source>
</evidence>
<dbReference type="OrthoDB" id="9805316at2"/>
<evidence type="ECO:0000313" key="13">
    <source>
        <dbReference type="EMBL" id="KAB7654353.1"/>
    </source>
</evidence>
<evidence type="ECO:0000256" key="11">
    <source>
        <dbReference type="ARBA" id="ARBA00083124"/>
    </source>
</evidence>
<dbReference type="InterPro" id="IPR008949">
    <property type="entry name" value="Isoprenoid_synthase_dom_sf"/>
</dbReference>
<comment type="similarity">
    <text evidence="2 12">Belongs to the FPP/GGPP synthase family.</text>
</comment>
<keyword evidence="3 12" id="KW-0808">Transferase</keyword>
<dbReference type="PROSITE" id="PS00444">
    <property type="entry name" value="POLYPRENYL_SYNTHASE_2"/>
    <property type="match status" value="1"/>
</dbReference>
<comment type="cofactor">
    <cofactor evidence="1">
        <name>Mg(2+)</name>
        <dbReference type="ChEBI" id="CHEBI:18420"/>
    </cofactor>
</comment>
<dbReference type="Proteomes" id="UP000430564">
    <property type="component" value="Unassembled WGS sequence"/>
</dbReference>
<dbReference type="FunFam" id="1.10.600.10:FF:000002">
    <property type="entry name" value="Octaprenyl diphosphate synthase"/>
    <property type="match status" value="1"/>
</dbReference>
<dbReference type="GO" id="GO:0008299">
    <property type="term" value="P:isoprenoid biosynthetic process"/>
    <property type="evidence" value="ECO:0007669"/>
    <property type="project" value="InterPro"/>
</dbReference>
<keyword evidence="5" id="KW-0460">Magnesium</keyword>
<dbReference type="Gene3D" id="1.10.600.10">
    <property type="entry name" value="Farnesyl Diphosphate Synthase"/>
    <property type="match status" value="1"/>
</dbReference>
<accession>A0A6I1EVF3</accession>
<evidence type="ECO:0000256" key="5">
    <source>
        <dbReference type="ARBA" id="ARBA00022842"/>
    </source>
</evidence>
<dbReference type="RefSeq" id="WP_152159025.1">
    <property type="nucleotide sequence ID" value="NZ_WEHX01000104.1"/>
</dbReference>
<sequence length="332" mass="36361">MTQTTSAEDPKALVRRLLAPIASDMKAVDDVIRSELASDVSRMHEISDYITSAGGKRMRPALLILICRALGYKGDLCCYLGATIELLHTATLMHDDVVDESAMRRGRPTANARWGNGAAVLVGDFLYTRSFQMMVRAGNLRVMEALSNAANRLAEGEVIQMVNAHDPSVDETRYFRVIERKTACLFEAGARMAAAIAECSPEAEEAVAEYALALGNAFQIADDILDYTGVAKDIGKNLGADLREGKMTLPLIYARASATPEEQALIDEAVRKGDGDFDKITSIVIRSGTLDRCKTRAEQELERGRKALSQIPPSIFNSSLLELLSFTVRRDR</sequence>
<dbReference type="AlphaFoldDB" id="A0A6I1EVF3"/>
<evidence type="ECO:0000256" key="8">
    <source>
        <dbReference type="ARBA" id="ARBA00066511"/>
    </source>
</evidence>
<evidence type="ECO:0000256" key="10">
    <source>
        <dbReference type="ARBA" id="ARBA00079637"/>
    </source>
</evidence>